<protein>
    <recommendedName>
        <fullName evidence="2">RNA-binding protein KhpB N-terminal domain-containing protein</fullName>
    </recommendedName>
</protein>
<dbReference type="PANTHER" id="PTHR38032:SF1">
    <property type="entry name" value="RNA-BINDING PROTEIN KHPB N-TERMINAL DOMAIN-CONTAINING PROTEIN"/>
    <property type="match status" value="1"/>
</dbReference>
<accession>A0A562QM92</accession>
<dbReference type="PANTHER" id="PTHR38032">
    <property type="entry name" value="POLYMERASE-RELATED"/>
    <property type="match status" value="1"/>
</dbReference>
<evidence type="ECO:0000313" key="3">
    <source>
        <dbReference type="EMBL" id="TWI57166.1"/>
    </source>
</evidence>
<proteinExistence type="predicted"/>
<dbReference type="InterPro" id="IPR032782">
    <property type="entry name" value="KhpB_N"/>
</dbReference>
<dbReference type="InterPro" id="IPR038247">
    <property type="entry name" value="Jag_N_dom_sf"/>
</dbReference>
<evidence type="ECO:0000313" key="4">
    <source>
        <dbReference type="Proteomes" id="UP000315711"/>
    </source>
</evidence>
<keyword evidence="1" id="KW-0175">Coiled coil</keyword>
<dbReference type="InterPro" id="IPR005646">
    <property type="entry name" value="FapA"/>
</dbReference>
<reference evidence="3 4" key="1">
    <citation type="journal article" date="2015" name="Stand. Genomic Sci.">
        <title>Genomic Encyclopedia of Bacterial and Archaeal Type Strains, Phase III: the genomes of soil and plant-associated and newly described type strains.</title>
        <authorList>
            <person name="Whitman W.B."/>
            <person name="Woyke T."/>
            <person name="Klenk H.P."/>
            <person name="Zhou Y."/>
            <person name="Lilburn T.G."/>
            <person name="Beck B.J."/>
            <person name="De Vos P."/>
            <person name="Vandamme P."/>
            <person name="Eisen J.A."/>
            <person name="Garrity G."/>
            <person name="Hugenholtz P."/>
            <person name="Kyrpides N.C."/>
        </authorList>
    </citation>
    <scope>NUCLEOTIDE SEQUENCE [LARGE SCALE GENOMIC DNA]</scope>
    <source>
        <strain evidence="3 4">CGMCC 1.10116</strain>
    </source>
</reference>
<dbReference type="EMBL" id="VLKZ01000004">
    <property type="protein sequence ID" value="TWI57166.1"/>
    <property type="molecule type" value="Genomic_DNA"/>
</dbReference>
<dbReference type="Gene3D" id="3.30.30.80">
    <property type="entry name" value="probable RNA-binding protein from clostridium symbiosum atcc 14940"/>
    <property type="match status" value="1"/>
</dbReference>
<dbReference type="AlphaFoldDB" id="A0A562QM92"/>
<sequence>MGSSVYSKGKTIQEAIELALEQLKASKEQVEIEIIEEGGKRMFGLSYRPALVRVTKIKSTDDSINEIIDSYEEEIDLINQVEENLSEIEQVKREPEEQLEGKVWVKDGEIFCKNKQNQYPVVEVGPNVTLYRNQAIVKGTTIIKEEDELILELKEERIETVWSIEVDQSYKTVRLHIKPGVHKMYVLKDQPPSTRIKLETEQLKIPLLQLKKEDVISKLAELKIKHGVDASLIERACQATEEGTYKIVTATEPIEGKNGEVSFLVEVDEKMMGPKELGNGTVDFRETTYIPTIEEGTVFAKIDPPEEGQEGKNILGEPIPAPKVYPILVRTGKGATYLEEDRQLVATLSGRPEVKRQGHMIRASVLPKFIHAGDVDVSTGNIRFTGDVDIHGQVDENMIVDADGDIFIKGNVSNSFVHAGNTVRIKQNVINSKVEAGKSNFVVANLGQKLGVIQAELAKITRAITQLYQVNAFKQADTDSVGLSPLLKILLDQKFKHFKPVIKEFINGVQENNDMLDEEWAGLANRFKSSFLLLHPEGLQSIADLEKMNRFVNHVYQISILPPEPNASLTCSYALNSDLFCSGAINIEGKGVYNSTLHAGGVLKVNGVFVGGSGYAGLGAVVTSTGSKTGVMTKIKVPAHASIRIQTAMEDTIVQVGNRSHKFTKETENVYARLNDKHELLLY</sequence>
<gene>
    <name evidence="3" type="ORF">IQ10_01872</name>
</gene>
<feature type="coiled-coil region" evidence="1">
    <location>
        <begin position="64"/>
        <end position="98"/>
    </location>
</feature>
<comment type="caution">
    <text evidence="3">The sequence shown here is derived from an EMBL/GenBank/DDBJ whole genome shotgun (WGS) entry which is preliminary data.</text>
</comment>
<organism evidence="3 4">
    <name type="scientific">Halalkalibacter nanhaiisediminis</name>
    <dbReference type="NCBI Taxonomy" id="688079"/>
    <lineage>
        <taxon>Bacteria</taxon>
        <taxon>Bacillati</taxon>
        <taxon>Bacillota</taxon>
        <taxon>Bacilli</taxon>
        <taxon>Bacillales</taxon>
        <taxon>Bacillaceae</taxon>
        <taxon>Halalkalibacter</taxon>
    </lineage>
</organism>
<feature type="domain" description="RNA-binding protein KhpB N-terminal" evidence="2">
    <location>
        <begin position="6"/>
        <end position="57"/>
    </location>
</feature>
<evidence type="ECO:0000256" key="1">
    <source>
        <dbReference type="SAM" id="Coils"/>
    </source>
</evidence>
<dbReference type="OrthoDB" id="1279at2"/>
<dbReference type="SMART" id="SM01245">
    <property type="entry name" value="Jag_N"/>
    <property type="match status" value="1"/>
</dbReference>
<dbReference type="RefSeq" id="WP_144450181.1">
    <property type="nucleotide sequence ID" value="NZ_VLKZ01000004.1"/>
</dbReference>
<dbReference type="Pfam" id="PF14804">
    <property type="entry name" value="Jag_N"/>
    <property type="match status" value="1"/>
</dbReference>
<dbReference type="Pfam" id="PF03961">
    <property type="entry name" value="FapA"/>
    <property type="match status" value="1"/>
</dbReference>
<dbReference type="InterPro" id="IPR046865">
    <property type="entry name" value="FapA_b_solenoid"/>
</dbReference>
<dbReference type="InterPro" id="IPR046866">
    <property type="entry name" value="FapA_N"/>
</dbReference>
<dbReference type="Proteomes" id="UP000315711">
    <property type="component" value="Unassembled WGS sequence"/>
</dbReference>
<dbReference type="Pfam" id="PF20250">
    <property type="entry name" value="FapA_N"/>
    <property type="match status" value="1"/>
</dbReference>
<name>A0A562QM92_9BACI</name>
<evidence type="ECO:0000259" key="2">
    <source>
        <dbReference type="SMART" id="SM01245"/>
    </source>
</evidence>
<keyword evidence="4" id="KW-1185">Reference proteome</keyword>